<proteinExistence type="predicted"/>
<evidence type="ECO:0000259" key="2">
    <source>
        <dbReference type="Pfam" id="PF09353"/>
    </source>
</evidence>
<keyword evidence="4" id="KW-1185">Reference proteome</keyword>
<dbReference type="OrthoDB" id="199922at2759"/>
<dbReference type="Proteomes" id="UP000239899">
    <property type="component" value="Unassembled WGS sequence"/>
</dbReference>
<evidence type="ECO:0000313" key="4">
    <source>
        <dbReference type="Proteomes" id="UP000239899"/>
    </source>
</evidence>
<accession>A0A2P6U2L5</accession>
<feature type="domain" description="DUF1995" evidence="2">
    <location>
        <begin position="51"/>
        <end position="309"/>
    </location>
</feature>
<feature type="compositionally biased region" description="Low complexity" evidence="1">
    <location>
        <begin position="661"/>
        <end position="678"/>
    </location>
</feature>
<feature type="compositionally biased region" description="Basic and acidic residues" evidence="1">
    <location>
        <begin position="404"/>
        <end position="418"/>
    </location>
</feature>
<feature type="compositionally biased region" description="Low complexity" evidence="1">
    <location>
        <begin position="632"/>
        <end position="652"/>
    </location>
</feature>
<feature type="region of interest" description="Disordered" evidence="1">
    <location>
        <begin position="374"/>
        <end position="441"/>
    </location>
</feature>
<feature type="compositionally biased region" description="Low complexity" evidence="1">
    <location>
        <begin position="422"/>
        <end position="441"/>
    </location>
</feature>
<reference evidence="3 4" key="1">
    <citation type="journal article" date="2018" name="Plant J.">
        <title>Genome sequences of Chlorella sorokiniana UTEX 1602 and Micractinium conductrix SAG 241.80: implications to maltose excretion by a green alga.</title>
        <authorList>
            <person name="Arriola M.B."/>
            <person name="Velmurugan N."/>
            <person name="Zhang Y."/>
            <person name="Plunkett M.H."/>
            <person name="Hondzo H."/>
            <person name="Barney B.M."/>
        </authorList>
    </citation>
    <scope>NUCLEOTIDE SEQUENCE [LARGE SCALE GENOMIC DNA]</scope>
    <source>
        <strain evidence="4">UTEX 1602</strain>
    </source>
</reference>
<dbReference type="PANTHER" id="PTHR34051">
    <property type="entry name" value="PROTEIN LOW PSII ACCUMULATION 3, CHLOROPLASTIC"/>
    <property type="match status" value="1"/>
</dbReference>
<organism evidence="3 4">
    <name type="scientific">Chlorella sorokiniana</name>
    <name type="common">Freshwater green alga</name>
    <dbReference type="NCBI Taxonomy" id="3076"/>
    <lineage>
        <taxon>Eukaryota</taxon>
        <taxon>Viridiplantae</taxon>
        <taxon>Chlorophyta</taxon>
        <taxon>core chlorophytes</taxon>
        <taxon>Trebouxiophyceae</taxon>
        <taxon>Chlorellales</taxon>
        <taxon>Chlorellaceae</taxon>
        <taxon>Chlorella clade</taxon>
        <taxon>Chlorella</taxon>
    </lineage>
</organism>
<feature type="region of interest" description="Disordered" evidence="1">
    <location>
        <begin position="1"/>
        <end position="26"/>
    </location>
</feature>
<evidence type="ECO:0000313" key="3">
    <source>
        <dbReference type="EMBL" id="PRW60557.1"/>
    </source>
</evidence>
<dbReference type="InterPro" id="IPR018962">
    <property type="entry name" value="DUF1995"/>
</dbReference>
<protein>
    <submittedName>
        <fullName evidence="3">LOW PSII ACCUMULATION chloroplastic-like</fullName>
    </submittedName>
</protein>
<feature type="compositionally biased region" description="Low complexity" evidence="1">
    <location>
        <begin position="609"/>
        <end position="624"/>
    </location>
</feature>
<dbReference type="InterPro" id="IPR044687">
    <property type="entry name" value="LPA3"/>
</dbReference>
<feature type="compositionally biased region" description="Low complexity" evidence="1">
    <location>
        <begin position="374"/>
        <end position="403"/>
    </location>
</feature>
<dbReference type="EMBL" id="LHPG02000002">
    <property type="protein sequence ID" value="PRW60557.1"/>
    <property type="molecule type" value="Genomic_DNA"/>
</dbReference>
<evidence type="ECO:0000256" key="1">
    <source>
        <dbReference type="SAM" id="MobiDB-lite"/>
    </source>
</evidence>
<dbReference type="AlphaFoldDB" id="A0A2P6U2L5"/>
<sequence length="686" mass="72360">MAAAVAQIQPQRPLQQQQQPRQRRAVAAPAARRRVLVCRAAMQQPQATPFPSDYNAAMRQAQAAVQAALADGASLIEVEFPTASLAAVAGDAEGANEMTYSLQYLRQFMRAWQQDAATTRIFFPDQKEMQVALRGKAMDPNAGSWTIDPVFDGSSFKFGYLMKPNPFLDMGITVGKINAADQLSGSEQLIVAAYPHFNPQEMLEVAELHTALNAKAKGGAPTPIVTFNAELDRIRTGYYPKLFYPKIGKIAESFIPAFTTAYYIKNFKGATGGAIFRCYPGPFQIFSRTRDGFNLVEERQQMPSLKEVALEFLSPKTREAANRLRAAQRGVVRRRSPIAAAAAAAAASASNAPAAAVAPSAAAPASQESGADAAAAGAAPAAAMPSPSAPSARLDNQQAMAQQAREEVARRRARERACIAKATSTASGTAPGAAAPAAASGAAAPAARPKSLVGYLKDKPKCVWLEIAQHLPADFLQEQVDQKRLMDRELNVDHFEVCITTAAAADRSLLNNTRKLFAAALVLHAEAFSDCAIKGDATRHRFSDLAFKLGKELRAKAAAPAALDSRGGIVSATLGADGHGGEVQPLKDFTKSVSKARRAASHAAIDPVAPAAGRPTAGTPATTGKRPRPVEATPAAQRTAPASTTSRRTTARGQSVAEHNASAAAARAAPAAGMPSAAKRPRNLFQ</sequence>
<feature type="region of interest" description="Disordered" evidence="1">
    <location>
        <begin position="600"/>
        <end position="686"/>
    </location>
</feature>
<gene>
    <name evidence="3" type="ORF">C2E21_0774</name>
</gene>
<dbReference type="Pfam" id="PF09353">
    <property type="entry name" value="DUF1995"/>
    <property type="match status" value="1"/>
</dbReference>
<name>A0A2P6U2L5_CHLSO</name>
<dbReference type="PANTHER" id="PTHR34051:SF1">
    <property type="entry name" value="PROTEIN LOW PSII ACCUMULATION 3, CHLOROPLASTIC"/>
    <property type="match status" value="1"/>
</dbReference>
<comment type="caution">
    <text evidence="3">The sequence shown here is derived from an EMBL/GenBank/DDBJ whole genome shotgun (WGS) entry which is preliminary data.</text>
</comment>